<reference evidence="1" key="1">
    <citation type="journal article" date="2013" name="Genome Announc.">
        <title>Draft Genome Sequence of Agarivorans albus Strain MKT 106T, an Agarolytic Marine Bacterium.</title>
        <authorList>
            <person name="Yasuike M."/>
            <person name="Nakamura Y."/>
            <person name="Kai W."/>
            <person name="Fujiwara A."/>
            <person name="Fukui Y."/>
            <person name="Satomi M."/>
            <person name="Sano M."/>
        </authorList>
    </citation>
    <scope>NUCLEOTIDE SEQUENCE [LARGE SCALE GENOMIC DNA]</scope>
</reference>
<keyword evidence="2" id="KW-1185">Reference proteome</keyword>
<dbReference type="EMBL" id="BARX01000030">
    <property type="protein sequence ID" value="GAD03604.1"/>
    <property type="molecule type" value="Genomic_DNA"/>
</dbReference>
<evidence type="ECO:0000313" key="2">
    <source>
        <dbReference type="Proteomes" id="UP000014461"/>
    </source>
</evidence>
<sequence length="40" mass="4287">MTATVPIVAADTAVAPTFFLGCLLSKALSNSRFFIRMVIL</sequence>
<dbReference type="Proteomes" id="UP000014461">
    <property type="component" value="Unassembled WGS sequence"/>
</dbReference>
<name>R9PQH4_AGAAL</name>
<comment type="caution">
    <text evidence="1">The sequence shown here is derived from an EMBL/GenBank/DDBJ whole genome shotgun (WGS) entry which is preliminary data.</text>
</comment>
<dbReference type="AlphaFoldDB" id="R9PQH4"/>
<gene>
    <name evidence="1" type="ORF">AALB_3684</name>
</gene>
<organism evidence="1 2">
    <name type="scientific">Agarivorans albus MKT 106</name>
    <dbReference type="NCBI Taxonomy" id="1331007"/>
    <lineage>
        <taxon>Bacteria</taxon>
        <taxon>Pseudomonadati</taxon>
        <taxon>Pseudomonadota</taxon>
        <taxon>Gammaproteobacteria</taxon>
        <taxon>Alteromonadales</taxon>
        <taxon>Alteromonadaceae</taxon>
        <taxon>Agarivorans</taxon>
    </lineage>
</organism>
<evidence type="ECO:0000313" key="1">
    <source>
        <dbReference type="EMBL" id="GAD03604.1"/>
    </source>
</evidence>
<proteinExistence type="predicted"/>
<accession>R9PQH4</accession>
<protein>
    <submittedName>
        <fullName evidence="1">Uncharacterized protein</fullName>
    </submittedName>
</protein>